<dbReference type="Proteomes" id="UP001596956">
    <property type="component" value="Unassembled WGS sequence"/>
</dbReference>
<feature type="non-terminal residue" evidence="14">
    <location>
        <position position="1"/>
    </location>
</feature>
<evidence type="ECO:0000256" key="1">
    <source>
        <dbReference type="ARBA" id="ARBA00004651"/>
    </source>
</evidence>
<feature type="transmembrane region" description="Helical" evidence="13">
    <location>
        <begin position="61"/>
        <end position="88"/>
    </location>
</feature>
<sequence length="141" mass="14479">ALLAGARLAAAGREGWSFAATMAAIGGATVTLFGSLYPAVLPSTTDPAFDLTVGNASSAPYALTVISWVAVVFLPIVVGYQAWSYWVFRKRVGREQIDPEPAYGGSQPTRTGGGDRSDRTAAAADTGPDVPPTPAPRPGGD</sequence>
<keyword evidence="6 13" id="KW-0812">Transmembrane</keyword>
<keyword evidence="15" id="KW-1185">Reference proteome</keyword>
<evidence type="ECO:0000313" key="14">
    <source>
        <dbReference type="EMBL" id="MFD0801400.1"/>
    </source>
</evidence>
<feature type="region of interest" description="Disordered" evidence="12">
    <location>
        <begin position="97"/>
        <end position="141"/>
    </location>
</feature>
<keyword evidence="3" id="KW-0813">Transport</keyword>
<feature type="transmembrane region" description="Helical" evidence="13">
    <location>
        <begin position="16"/>
        <end position="41"/>
    </location>
</feature>
<dbReference type="PANTHER" id="PTHR43141:SF5">
    <property type="entry name" value="CYTOCHROME BD-I UBIQUINOL OXIDASE SUBUNIT 2"/>
    <property type="match status" value="1"/>
</dbReference>
<evidence type="ECO:0000313" key="15">
    <source>
        <dbReference type="Proteomes" id="UP001596956"/>
    </source>
</evidence>
<gene>
    <name evidence="14" type="ORF">ACFQZU_08725</name>
</gene>
<evidence type="ECO:0000256" key="4">
    <source>
        <dbReference type="ARBA" id="ARBA00022475"/>
    </source>
</evidence>
<keyword evidence="4" id="KW-1003">Cell membrane</keyword>
<keyword evidence="7" id="KW-0479">Metal-binding</keyword>
<evidence type="ECO:0000256" key="5">
    <source>
        <dbReference type="ARBA" id="ARBA00022617"/>
    </source>
</evidence>
<evidence type="ECO:0000256" key="13">
    <source>
        <dbReference type="SAM" id="Phobius"/>
    </source>
</evidence>
<dbReference type="EMBL" id="JBHTHR010000214">
    <property type="protein sequence ID" value="MFD0801400.1"/>
    <property type="molecule type" value="Genomic_DNA"/>
</dbReference>
<evidence type="ECO:0000256" key="2">
    <source>
        <dbReference type="ARBA" id="ARBA00007543"/>
    </source>
</evidence>
<keyword evidence="10" id="KW-0408">Iron</keyword>
<feature type="compositionally biased region" description="Pro residues" evidence="12">
    <location>
        <begin position="129"/>
        <end position="141"/>
    </location>
</feature>
<comment type="similarity">
    <text evidence="2">Belongs to the cytochrome ubiquinol oxidase subunit 2 family.</text>
</comment>
<comment type="caution">
    <text evidence="14">The sequence shown here is derived from an EMBL/GenBank/DDBJ whole genome shotgun (WGS) entry which is preliminary data.</text>
</comment>
<evidence type="ECO:0000256" key="9">
    <source>
        <dbReference type="ARBA" id="ARBA00022989"/>
    </source>
</evidence>
<keyword evidence="14" id="KW-0560">Oxidoreductase</keyword>
<dbReference type="InterPro" id="IPR003317">
    <property type="entry name" value="Cyt-d_oxidase_su2"/>
</dbReference>
<proteinExistence type="inferred from homology"/>
<comment type="subcellular location">
    <subcellularLocation>
        <location evidence="1">Cell membrane</location>
        <topology evidence="1">Multi-pass membrane protein</topology>
    </subcellularLocation>
</comment>
<evidence type="ECO:0000256" key="11">
    <source>
        <dbReference type="ARBA" id="ARBA00023136"/>
    </source>
</evidence>
<accession>A0ABW3BE96</accession>
<reference evidence="15" key="1">
    <citation type="journal article" date="2019" name="Int. J. Syst. Evol. Microbiol.">
        <title>The Global Catalogue of Microorganisms (GCM) 10K type strain sequencing project: providing services to taxonomists for standard genome sequencing and annotation.</title>
        <authorList>
            <consortium name="The Broad Institute Genomics Platform"/>
            <consortium name="The Broad Institute Genome Sequencing Center for Infectious Disease"/>
            <person name="Wu L."/>
            <person name="Ma J."/>
        </authorList>
    </citation>
    <scope>NUCLEOTIDE SEQUENCE [LARGE SCALE GENOMIC DNA]</scope>
    <source>
        <strain evidence="15">CCUG 63369</strain>
    </source>
</reference>
<keyword evidence="9 13" id="KW-1133">Transmembrane helix</keyword>
<evidence type="ECO:0000256" key="7">
    <source>
        <dbReference type="ARBA" id="ARBA00022723"/>
    </source>
</evidence>
<evidence type="ECO:0000256" key="12">
    <source>
        <dbReference type="SAM" id="MobiDB-lite"/>
    </source>
</evidence>
<keyword evidence="8" id="KW-0249">Electron transport</keyword>
<evidence type="ECO:0000256" key="8">
    <source>
        <dbReference type="ARBA" id="ARBA00022982"/>
    </source>
</evidence>
<dbReference type="PANTHER" id="PTHR43141">
    <property type="entry name" value="CYTOCHROME BD2 SUBUNIT II"/>
    <property type="match status" value="1"/>
</dbReference>
<keyword evidence="5" id="KW-0349">Heme</keyword>
<dbReference type="Pfam" id="PF02322">
    <property type="entry name" value="Cyt_bd_oxida_II"/>
    <property type="match status" value="1"/>
</dbReference>
<keyword evidence="11 13" id="KW-0472">Membrane</keyword>
<evidence type="ECO:0000256" key="3">
    <source>
        <dbReference type="ARBA" id="ARBA00022448"/>
    </source>
</evidence>
<dbReference type="GO" id="GO:0016491">
    <property type="term" value="F:oxidoreductase activity"/>
    <property type="evidence" value="ECO:0007669"/>
    <property type="project" value="UniProtKB-KW"/>
</dbReference>
<dbReference type="EC" id="1.10.3.-" evidence="14"/>
<evidence type="ECO:0000256" key="10">
    <source>
        <dbReference type="ARBA" id="ARBA00023004"/>
    </source>
</evidence>
<protein>
    <submittedName>
        <fullName evidence="14">Cytochrome d ubiquinol oxidase subunit II</fullName>
        <ecNumber evidence="14">1.10.3.-</ecNumber>
    </submittedName>
</protein>
<evidence type="ECO:0000256" key="6">
    <source>
        <dbReference type="ARBA" id="ARBA00022692"/>
    </source>
</evidence>
<organism evidence="14 15">
    <name type="scientific">Streptomonospora algeriensis</name>
    <dbReference type="NCBI Taxonomy" id="995084"/>
    <lineage>
        <taxon>Bacteria</taxon>
        <taxon>Bacillati</taxon>
        <taxon>Actinomycetota</taxon>
        <taxon>Actinomycetes</taxon>
        <taxon>Streptosporangiales</taxon>
        <taxon>Nocardiopsidaceae</taxon>
        <taxon>Streptomonospora</taxon>
    </lineage>
</organism>
<name>A0ABW3BE96_9ACTN</name>